<feature type="domain" description="ER-bound oxygenase mpaB/mpaB'/Rubber oxygenase catalytic" evidence="1">
    <location>
        <begin position="54"/>
        <end position="282"/>
    </location>
</feature>
<gene>
    <name evidence="2" type="ORF">BCF74_105103</name>
</gene>
<protein>
    <submittedName>
        <fullName evidence="2">Uncharacterized protein (DUF2236 family)</fullName>
    </submittedName>
</protein>
<dbReference type="Proteomes" id="UP000237822">
    <property type="component" value="Unassembled WGS sequence"/>
</dbReference>
<accession>A0A2T0UUE5</accession>
<name>A0A2T0UUE5_9MICO</name>
<dbReference type="Pfam" id="PF09995">
    <property type="entry name" value="MPAB_Lcp_cat"/>
    <property type="match status" value="1"/>
</dbReference>
<evidence type="ECO:0000259" key="1">
    <source>
        <dbReference type="Pfam" id="PF09995"/>
    </source>
</evidence>
<sequence length="299" mass="31974">MSAVDVVSGVLGPVRKGVGNALRSRVAGSDPVERSARIWGAPGERWFREGDPIWRVHGDGSMFVAGIRALLLQSLHPLAMAGVAGHSGFRGDPWGRLQRTSTFIATTTYAPAPDAERLIARVRGIHRRVVGEDEQGRPYAASDPHLLAWVHAAETDSFLTCFQRFAVRPLGSAEADTYVAQTGEIAARLGVVNPPQTVAELDAVIETFRPELETTAAALDAADFLLRHPPLDAVSRLGYAPLAAGAVGLLPSWARTMLHLPGPDLVHEQVGVRVGRGAARLVTWGLTHPDLAAERKVPA</sequence>
<keyword evidence="3" id="KW-1185">Reference proteome</keyword>
<evidence type="ECO:0000313" key="2">
    <source>
        <dbReference type="EMBL" id="PRY61545.1"/>
    </source>
</evidence>
<dbReference type="EMBL" id="PVTI01000005">
    <property type="protein sequence ID" value="PRY61545.1"/>
    <property type="molecule type" value="Genomic_DNA"/>
</dbReference>
<dbReference type="RefSeq" id="WP_106296801.1">
    <property type="nucleotide sequence ID" value="NZ_PVTI01000005.1"/>
</dbReference>
<dbReference type="GO" id="GO:0016491">
    <property type="term" value="F:oxidoreductase activity"/>
    <property type="evidence" value="ECO:0007669"/>
    <property type="project" value="InterPro"/>
</dbReference>
<comment type="caution">
    <text evidence="2">The sequence shown here is derived from an EMBL/GenBank/DDBJ whole genome shotgun (WGS) entry which is preliminary data.</text>
</comment>
<organism evidence="2 3">
    <name type="scientific">Knoellia remsis</name>
    <dbReference type="NCBI Taxonomy" id="407159"/>
    <lineage>
        <taxon>Bacteria</taxon>
        <taxon>Bacillati</taxon>
        <taxon>Actinomycetota</taxon>
        <taxon>Actinomycetes</taxon>
        <taxon>Micrococcales</taxon>
        <taxon>Intrasporangiaceae</taxon>
        <taxon>Knoellia</taxon>
    </lineage>
</organism>
<dbReference type="OrthoDB" id="108890at2"/>
<proteinExistence type="predicted"/>
<dbReference type="InterPro" id="IPR018713">
    <property type="entry name" value="MPAB/Lcp_cat_dom"/>
</dbReference>
<dbReference type="PANTHER" id="PTHR36151">
    <property type="entry name" value="BLR2777 PROTEIN"/>
    <property type="match status" value="1"/>
</dbReference>
<dbReference type="PANTHER" id="PTHR36151:SF3">
    <property type="entry name" value="ER-BOUND OXYGENASE MPAB_MPAB'_RUBBER OXYGENASE CATALYTIC DOMAIN-CONTAINING PROTEIN"/>
    <property type="match status" value="1"/>
</dbReference>
<reference evidence="2 3" key="1">
    <citation type="submission" date="2018-03" db="EMBL/GenBank/DDBJ databases">
        <title>Genomic Encyclopedia of Archaeal and Bacterial Type Strains, Phase II (KMG-II): from individual species to whole genera.</title>
        <authorList>
            <person name="Goeker M."/>
        </authorList>
    </citation>
    <scope>NUCLEOTIDE SEQUENCE [LARGE SCALE GENOMIC DNA]</scope>
    <source>
        <strain evidence="2 3">ATCC BAA-1496</strain>
    </source>
</reference>
<evidence type="ECO:0000313" key="3">
    <source>
        <dbReference type="Proteomes" id="UP000237822"/>
    </source>
</evidence>
<dbReference type="AlphaFoldDB" id="A0A2T0UUE5"/>